<evidence type="ECO:0000259" key="8">
    <source>
        <dbReference type="PROSITE" id="PS50166"/>
    </source>
</evidence>
<evidence type="ECO:0000256" key="2">
    <source>
        <dbReference type="ARBA" id="ARBA00004496"/>
    </source>
</evidence>
<keyword evidence="5" id="KW-0653">Protein transport</keyword>
<feature type="compositionally biased region" description="Low complexity" evidence="7">
    <location>
        <begin position="317"/>
        <end position="340"/>
    </location>
</feature>
<evidence type="ECO:0000256" key="5">
    <source>
        <dbReference type="ARBA" id="ARBA00022927"/>
    </source>
</evidence>
<feature type="region of interest" description="Disordered" evidence="7">
    <location>
        <begin position="1226"/>
        <end position="1292"/>
    </location>
</feature>
<dbReference type="Pfam" id="PF03810">
    <property type="entry name" value="IBN_N"/>
    <property type="match status" value="1"/>
</dbReference>
<evidence type="ECO:0000256" key="4">
    <source>
        <dbReference type="ARBA" id="ARBA00022490"/>
    </source>
</evidence>
<feature type="domain" description="Importin N-terminal" evidence="8">
    <location>
        <begin position="24"/>
        <end position="70"/>
    </location>
</feature>
<dbReference type="Proteomes" id="UP000398389">
    <property type="component" value="Unassembled WGS sequence"/>
</dbReference>
<keyword evidence="4" id="KW-0963">Cytoplasm</keyword>
<dbReference type="PANTHER" id="PTHR10997:SF18">
    <property type="entry name" value="D-IMPORTIN 7_RANBP7"/>
    <property type="match status" value="1"/>
</dbReference>
<dbReference type="EMBL" id="CABVLU010000003">
    <property type="protein sequence ID" value="VVT53253.1"/>
    <property type="molecule type" value="Genomic_DNA"/>
</dbReference>
<evidence type="ECO:0000313" key="9">
    <source>
        <dbReference type="EMBL" id="VVT53253.1"/>
    </source>
</evidence>
<feature type="region of interest" description="Disordered" evidence="7">
    <location>
        <begin position="80"/>
        <end position="103"/>
    </location>
</feature>
<dbReference type="Gene3D" id="1.25.10.10">
    <property type="entry name" value="Leucine-rich Repeat Variant"/>
    <property type="match status" value="1"/>
</dbReference>
<evidence type="ECO:0000256" key="3">
    <source>
        <dbReference type="ARBA" id="ARBA00022448"/>
    </source>
</evidence>
<name>A0A5E8BPJ8_9ASCO</name>
<dbReference type="InterPro" id="IPR011989">
    <property type="entry name" value="ARM-like"/>
</dbReference>
<reference evidence="9 10" key="1">
    <citation type="submission" date="2019-09" db="EMBL/GenBank/DDBJ databases">
        <authorList>
            <person name="Brejova B."/>
        </authorList>
    </citation>
    <scope>NUCLEOTIDE SEQUENCE [LARGE SCALE GENOMIC DNA]</scope>
</reference>
<evidence type="ECO:0000256" key="6">
    <source>
        <dbReference type="ARBA" id="ARBA00023242"/>
    </source>
</evidence>
<dbReference type="RefSeq" id="XP_031854089.1">
    <property type="nucleotide sequence ID" value="XM_031998198.1"/>
</dbReference>
<dbReference type="OrthoDB" id="760868at2759"/>
<feature type="compositionally biased region" description="Low complexity" evidence="7">
    <location>
        <begin position="1227"/>
        <end position="1252"/>
    </location>
</feature>
<evidence type="ECO:0000313" key="10">
    <source>
        <dbReference type="Proteomes" id="UP000398389"/>
    </source>
</evidence>
<dbReference type="InterPro" id="IPR016024">
    <property type="entry name" value="ARM-type_fold"/>
</dbReference>
<dbReference type="InterPro" id="IPR001494">
    <property type="entry name" value="Importin-beta_N"/>
</dbReference>
<dbReference type="GO" id="GO:0006606">
    <property type="term" value="P:protein import into nucleus"/>
    <property type="evidence" value="ECO:0007669"/>
    <property type="project" value="TreeGrafter"/>
</dbReference>
<feature type="compositionally biased region" description="Low complexity" evidence="7">
    <location>
        <begin position="348"/>
        <end position="381"/>
    </location>
</feature>
<evidence type="ECO:0000256" key="1">
    <source>
        <dbReference type="ARBA" id="ARBA00004123"/>
    </source>
</evidence>
<dbReference type="PANTHER" id="PTHR10997">
    <property type="entry name" value="IMPORTIN-7, 8, 11"/>
    <property type="match status" value="1"/>
</dbReference>
<proteinExistence type="predicted"/>
<dbReference type="GeneID" id="43582298"/>
<dbReference type="GO" id="GO:0005829">
    <property type="term" value="C:cytosol"/>
    <property type="evidence" value="ECO:0007669"/>
    <property type="project" value="TreeGrafter"/>
</dbReference>
<organism evidence="9 10">
    <name type="scientific">Magnusiomyces paraingens</name>
    <dbReference type="NCBI Taxonomy" id="2606893"/>
    <lineage>
        <taxon>Eukaryota</taxon>
        <taxon>Fungi</taxon>
        <taxon>Dikarya</taxon>
        <taxon>Ascomycota</taxon>
        <taxon>Saccharomycotina</taxon>
        <taxon>Dipodascomycetes</taxon>
        <taxon>Dipodascales</taxon>
        <taxon>Dipodascaceae</taxon>
        <taxon>Magnusiomyces</taxon>
    </lineage>
</organism>
<sequence>MGLSSLSQAFLASIDSNQNTRLAAEAHLEACSSNPDIPLACLTLAVSSDSHPVVQQSAAVFLKNLVLKYWAISLSSANFTSNKSSRHSSPPLNSSGPADVTTSASINTPDLSINSYALQTPLSINKPPPTPTGNNPIPTGPVVLLARSPFTNFSNIQINEFKQQVLYSLHLASPVVANYLSTIISIFLKTSGIPQWPDLMPITIKMLTDSDPNVIFSGVLVCLEIIRYMNNLPLQNQWAGQLRIDIVSLLFPQLLKIALSLSSETHSRAGLILWKILKCYKLAIRQDFPEYLQQEAQLKDWLSFFLHILSSTYTSTNNNSVSSSATVTSPSASSTPLTSSQQECPLGSNNNNNPNDHSSNSSSSSSSASFSSSSTSPSSQDSFSDFSSNKLLDCAARSSVCIWSKCKKNACIILSHLMVTYTSHTSSRVSQIRVKKNYARFSEIYLRYFGPDICHVFVKDIETWGQHFSSNSRTNNATDTPLNLSSSPSAVEAIINFFEIAISIDTLWQKILPKMEVIVSHLIFGNLMLSEPDLEAFYYNPEDYILTNIENSDFSTRGKALKFLKLLVKERQNDMFQGIIMFINRSISGYNEDPNNLQRILEKDAALQMMIELKNNITDGTSPISSQINSVILEQVISNSPVKNNGNTQTNKSSDRSVNQHQALLLSRSCEVITSFSNVVYTSSELEQVFRHVMRCFNDPGIIVQFNAAFALRMLFTNYDSICEVLGDEISQIMQKILHLYEEVNSECLASVMEDLIDKFTVQLAPFSSQLCSQLLDQFFRILGEINDHNRSNDDVNDDSEGFSFVDDRQMVAVGILNALGTLLIALEKSPTHIAKLEPYLLPMFKTIIENANYTFYQEVFELLDTCLYTLRCITPNMIQVIGMMRNGFKKNPSQCCEYYGPVLCNLFKFGFSQAKQQQVQQQFNESRNQITAYPPDLIDLSFEFVSYFLAQKDAVTGEDISPEDTETACTVAQTLFLTAATVGLQFDTTEQKYFSEIIARSLGALSRVISSVVTYRAFIEVILTAALYNPSQVSDILIQYNCFNWIIDVAASRSNLFNRPYDKAVAGLALLNIAGACSERGDGYEEVFPRVLNLVLTYMSGYYKHQQQEQHKARNRKSFVFAPNIVSLEDPFVYEAQNQHESTTNGNGAQQFTFVDESAQSYGSSPWTGNSSYQESLVSDPALDAALDNLGVFRMYQETMLRLAGPDSIALARINVPTTPVSAHHTLNSLPSTSSPGPGSVVSLAGASATSGSGGQDSQGDRNRASSGFSSPYEASVAGSSPGGGAVGLAGSRHSSFSGSIDGTHLGNNGPTTPSQAYYSRVLSEVLQDHALFSVHRGIIGAVGW</sequence>
<dbReference type="InterPro" id="IPR013713">
    <property type="entry name" value="XPO2_central"/>
</dbReference>
<feature type="region of interest" description="Disordered" evidence="7">
    <location>
        <begin position="317"/>
        <end position="381"/>
    </location>
</feature>
<dbReference type="SUPFAM" id="SSF48371">
    <property type="entry name" value="ARM repeat"/>
    <property type="match status" value="1"/>
</dbReference>
<dbReference type="Pfam" id="PF08506">
    <property type="entry name" value="Cse1"/>
    <property type="match status" value="1"/>
</dbReference>
<accession>A0A5E8BPJ8</accession>
<keyword evidence="3" id="KW-0813">Transport</keyword>
<comment type="subcellular location">
    <subcellularLocation>
        <location evidence="2">Cytoplasm</location>
    </subcellularLocation>
    <subcellularLocation>
        <location evidence="1">Nucleus</location>
    </subcellularLocation>
</comment>
<gene>
    <name evidence="9" type="ORF">SAPINGB_P003480</name>
</gene>
<keyword evidence="6" id="KW-0539">Nucleus</keyword>
<evidence type="ECO:0000256" key="7">
    <source>
        <dbReference type="SAM" id="MobiDB-lite"/>
    </source>
</evidence>
<keyword evidence="10" id="KW-1185">Reference proteome</keyword>
<protein>
    <recommendedName>
        <fullName evidence="8">Importin N-terminal domain-containing protein</fullName>
    </recommendedName>
</protein>
<dbReference type="GO" id="GO:0005635">
    <property type="term" value="C:nuclear envelope"/>
    <property type="evidence" value="ECO:0007669"/>
    <property type="project" value="TreeGrafter"/>
</dbReference>
<dbReference type="PROSITE" id="PS50166">
    <property type="entry name" value="IMPORTIN_B_NT"/>
    <property type="match status" value="1"/>
</dbReference>
<dbReference type="GO" id="GO:0031267">
    <property type="term" value="F:small GTPase binding"/>
    <property type="evidence" value="ECO:0007669"/>
    <property type="project" value="InterPro"/>
</dbReference>